<sequence length="389" mass="42423">MGSIMNPENRGQETTGPVYAPTPLRTTWSVDLGNGLNGTFVHSNINGTTRLLVPEVRSAAAPATTSPTAPPTTGSPTAPASQDQYEQSAIDLITLLYSCSTAVAKGDKELVNVGLEMICSGLASDDVGWPIHRLASSFADALALRMVQPWQGVCRALQLQKTTPAPATAAACRHFVEMCLFLRLTRTTANYGIIDATRTERNVVLHEDEFLSVTGALLAREAESLHIGFHFHPVKLQINQLLSIEPLGVRSGETLVIVSTLQLHRLLADEFVEVAARPHDRKGKAQAHATMMRADALLRDLAKLSPKLMVVTEPEVNHNGEFTARVENALNYYGALFDALEESVPTRGSAMERADVERCLLLQEIRDIVPYDGAQRRERHERMGSGRDG</sequence>
<evidence type="ECO:0000256" key="2">
    <source>
        <dbReference type="ARBA" id="ARBA00023163"/>
    </source>
</evidence>
<evidence type="ECO:0000313" key="5">
    <source>
        <dbReference type="EnsemblPlants" id="EMT01172"/>
    </source>
</evidence>
<comment type="caution">
    <text evidence="3">Lacks conserved residue(s) required for the propagation of feature annotation.</text>
</comment>
<dbReference type="PROSITE" id="PS50985">
    <property type="entry name" value="GRAS"/>
    <property type="match status" value="1"/>
</dbReference>
<dbReference type="EnsemblPlants" id="EMT01172">
    <property type="protein sequence ID" value="EMT01172"/>
    <property type="gene ID" value="F775_02759"/>
</dbReference>
<keyword evidence="2" id="KW-0804">Transcription</keyword>
<feature type="region of interest" description="SAW" evidence="3">
    <location>
        <begin position="370"/>
        <end position="389"/>
    </location>
</feature>
<evidence type="ECO:0000256" key="4">
    <source>
        <dbReference type="SAM" id="MobiDB-lite"/>
    </source>
</evidence>
<proteinExistence type="inferred from homology"/>
<dbReference type="Pfam" id="PF03514">
    <property type="entry name" value="GRAS"/>
    <property type="match status" value="2"/>
</dbReference>
<feature type="region of interest" description="Disordered" evidence="4">
    <location>
        <begin position="1"/>
        <end position="22"/>
    </location>
</feature>
<accession>R7W274</accession>
<comment type="similarity">
    <text evidence="3">Belongs to the GRAS family.</text>
</comment>
<dbReference type="AlphaFoldDB" id="R7W274"/>
<feature type="short sequence motif" description="LXXLL motif" evidence="3">
    <location>
        <begin position="263"/>
        <end position="267"/>
    </location>
</feature>
<keyword evidence="1" id="KW-0805">Transcription regulation</keyword>
<name>R7W274_AEGTA</name>
<feature type="region of interest" description="Leucine repeat II (LRII)" evidence="3">
    <location>
        <begin position="213"/>
        <end position="245"/>
    </location>
</feature>
<evidence type="ECO:0000256" key="1">
    <source>
        <dbReference type="ARBA" id="ARBA00023015"/>
    </source>
</evidence>
<feature type="region of interest" description="Disordered" evidence="4">
    <location>
        <begin position="58"/>
        <end position="83"/>
    </location>
</feature>
<reference evidence="5" key="1">
    <citation type="submission" date="2015-06" db="UniProtKB">
        <authorList>
            <consortium name="EnsemblPlants"/>
        </authorList>
    </citation>
    <scope>IDENTIFICATION</scope>
</reference>
<protein>
    <submittedName>
        <fullName evidence="5">Uncharacterized protein</fullName>
    </submittedName>
</protein>
<dbReference type="InterPro" id="IPR005202">
    <property type="entry name" value="TF_GRAS"/>
</dbReference>
<dbReference type="PANTHER" id="PTHR31636">
    <property type="entry name" value="OSJNBA0084A10.13 PROTEIN-RELATED"/>
    <property type="match status" value="1"/>
</dbReference>
<organism evidence="5">
    <name type="scientific">Aegilops tauschii</name>
    <name type="common">Tausch's goatgrass</name>
    <name type="synonym">Aegilops squarrosa</name>
    <dbReference type="NCBI Taxonomy" id="37682"/>
    <lineage>
        <taxon>Eukaryota</taxon>
        <taxon>Viridiplantae</taxon>
        <taxon>Streptophyta</taxon>
        <taxon>Embryophyta</taxon>
        <taxon>Tracheophyta</taxon>
        <taxon>Spermatophyta</taxon>
        <taxon>Magnoliopsida</taxon>
        <taxon>Liliopsida</taxon>
        <taxon>Poales</taxon>
        <taxon>Poaceae</taxon>
        <taxon>BOP clade</taxon>
        <taxon>Pooideae</taxon>
        <taxon>Triticodae</taxon>
        <taxon>Triticeae</taxon>
        <taxon>Triticinae</taxon>
        <taxon>Aegilops</taxon>
    </lineage>
</organism>
<evidence type="ECO:0000256" key="3">
    <source>
        <dbReference type="PROSITE-ProRule" id="PRU01191"/>
    </source>
</evidence>
<feature type="compositionally biased region" description="Low complexity" evidence="4">
    <location>
        <begin position="58"/>
        <end position="81"/>
    </location>
</feature>